<reference evidence="1" key="1">
    <citation type="submission" date="2015-09" db="EMBL/GenBank/DDBJ databases">
        <title>Conjugative plasmids carrying the sulphonamide resistance gene sul2.</title>
        <authorList>
            <person name="Hamidian M."/>
            <person name="Holt K.E."/>
            <person name="Pickard D."/>
            <person name="Hall R.M."/>
        </authorList>
    </citation>
    <scope>NUCLEOTIDE SEQUENCE</scope>
    <source>
        <strain evidence="1">D4</strain>
        <plasmid evidence="1">pD4</plasmid>
    </source>
</reference>
<dbReference type="AlphaFoldDB" id="A0A0J8TN18"/>
<dbReference type="EMBL" id="KT779035">
    <property type="protein sequence ID" value="ALG88354.1"/>
    <property type="molecule type" value="Genomic_DNA"/>
</dbReference>
<keyword evidence="1" id="KW-0614">Plasmid</keyword>
<geneLocation type="plasmid" evidence="1">
    <name>pD4</name>
</geneLocation>
<organism evidence="1">
    <name type="scientific">Acinetobacter baumannii</name>
    <dbReference type="NCBI Taxonomy" id="470"/>
    <lineage>
        <taxon>Bacteria</taxon>
        <taxon>Pseudomonadati</taxon>
        <taxon>Pseudomonadota</taxon>
        <taxon>Gammaproteobacteria</taxon>
        <taxon>Moraxellales</taxon>
        <taxon>Moraxellaceae</taxon>
        <taxon>Acinetobacter</taxon>
        <taxon>Acinetobacter calcoaceticus/baumannii complex</taxon>
    </lineage>
</organism>
<accession>A0A0J8TN18</accession>
<dbReference type="PATRIC" id="fig|470.1577.peg.2859"/>
<name>A0A0J8TN18_ACIBA</name>
<sequence length="125" mass="14708">MSAYQIKHNYDIGDRGIFIKFLDQPKSDEVKNLAIYLQFKAELILDESITLDNMTIAQFLWLQGAKILDNKPDTYCVIDMYFDRYERCGEWYRHSFSAYDEKYGEQASKFLINKARGKILEGNVI</sequence>
<evidence type="ECO:0000313" key="1">
    <source>
        <dbReference type="EMBL" id="ALG88354.1"/>
    </source>
</evidence>
<proteinExistence type="predicted"/>
<protein>
    <submittedName>
        <fullName evidence="1">Uncharacterized protein</fullName>
    </submittedName>
</protein>
<dbReference type="RefSeq" id="WP_227518859.1">
    <property type="nucleotide sequence ID" value="NZ_CAXYNF010000005.1"/>
</dbReference>